<protein>
    <recommendedName>
        <fullName evidence="3">PiggyBac transposable element-derived protein domain-containing protein</fullName>
    </recommendedName>
</protein>
<organism evidence="1 2">
    <name type="scientific">Macrosiphum euphorbiae</name>
    <name type="common">potato aphid</name>
    <dbReference type="NCBI Taxonomy" id="13131"/>
    <lineage>
        <taxon>Eukaryota</taxon>
        <taxon>Metazoa</taxon>
        <taxon>Ecdysozoa</taxon>
        <taxon>Arthropoda</taxon>
        <taxon>Hexapoda</taxon>
        <taxon>Insecta</taxon>
        <taxon>Pterygota</taxon>
        <taxon>Neoptera</taxon>
        <taxon>Paraneoptera</taxon>
        <taxon>Hemiptera</taxon>
        <taxon>Sternorrhyncha</taxon>
        <taxon>Aphidomorpha</taxon>
        <taxon>Aphidoidea</taxon>
        <taxon>Aphididae</taxon>
        <taxon>Macrosiphini</taxon>
        <taxon>Macrosiphum</taxon>
    </lineage>
</organism>
<comment type="caution">
    <text evidence="1">The sequence shown here is derived from an EMBL/GenBank/DDBJ whole genome shotgun (WGS) entry which is preliminary data.</text>
</comment>
<reference evidence="1 2" key="1">
    <citation type="submission" date="2023-01" db="EMBL/GenBank/DDBJ databases">
        <authorList>
            <person name="Whitehead M."/>
        </authorList>
    </citation>
    <scope>NUCLEOTIDE SEQUENCE [LARGE SCALE GENOMIC DNA]</scope>
</reference>
<name>A0AAV0WNN3_9HEMI</name>
<evidence type="ECO:0000313" key="1">
    <source>
        <dbReference type="EMBL" id="CAI6357649.1"/>
    </source>
</evidence>
<dbReference type="EMBL" id="CARXXK010000002">
    <property type="protein sequence ID" value="CAI6357649.1"/>
    <property type="molecule type" value="Genomic_DNA"/>
</dbReference>
<accession>A0AAV0WNN3</accession>
<proteinExistence type="predicted"/>
<sequence length="115" mass="13559">MDQNIATYRISIRGKKWWWPIFTWLIDVSVNNAWVLQRKVNPNMPQLQFRREIVRNLLLKYGTKPKVGGRPSTSMSSVSCNRISDNIRYDGKNHLIIPTLEKKRKRCAGERVFVE</sequence>
<keyword evidence="2" id="KW-1185">Reference proteome</keyword>
<dbReference type="Proteomes" id="UP001160148">
    <property type="component" value="Unassembled WGS sequence"/>
</dbReference>
<dbReference type="AlphaFoldDB" id="A0AAV0WNN3"/>
<evidence type="ECO:0008006" key="3">
    <source>
        <dbReference type="Google" id="ProtNLM"/>
    </source>
</evidence>
<gene>
    <name evidence="1" type="ORF">MEUPH1_LOCUS13254</name>
</gene>
<evidence type="ECO:0000313" key="2">
    <source>
        <dbReference type="Proteomes" id="UP001160148"/>
    </source>
</evidence>